<evidence type="ECO:0000313" key="8">
    <source>
        <dbReference type="EMBL" id="RUT05079.1"/>
    </source>
</evidence>
<evidence type="ECO:0000256" key="2">
    <source>
        <dbReference type="ARBA" id="ARBA00012438"/>
    </source>
</evidence>
<dbReference type="InterPro" id="IPR035965">
    <property type="entry name" value="PAS-like_dom_sf"/>
</dbReference>
<dbReference type="SUPFAM" id="SSF55874">
    <property type="entry name" value="ATPase domain of HSP90 chaperone/DNA topoisomerase II/histidine kinase"/>
    <property type="match status" value="1"/>
</dbReference>
<dbReference type="PRINTS" id="PR00344">
    <property type="entry name" value="BCTRLSENSOR"/>
</dbReference>
<gene>
    <name evidence="8" type="ORF">DSM106972_039000</name>
</gene>
<evidence type="ECO:0000259" key="6">
    <source>
        <dbReference type="PROSITE" id="PS50109"/>
    </source>
</evidence>
<evidence type="ECO:0000256" key="3">
    <source>
        <dbReference type="ARBA" id="ARBA00022553"/>
    </source>
</evidence>
<dbReference type="InterPro" id="IPR036890">
    <property type="entry name" value="HATPase_C_sf"/>
</dbReference>
<dbReference type="InterPro" id="IPR004358">
    <property type="entry name" value="Sig_transdc_His_kin-like_C"/>
</dbReference>
<evidence type="ECO:0000256" key="4">
    <source>
        <dbReference type="ARBA" id="ARBA00022777"/>
    </source>
</evidence>
<dbReference type="SMART" id="SM00387">
    <property type="entry name" value="HATPase_c"/>
    <property type="match status" value="1"/>
</dbReference>
<evidence type="ECO:0000256" key="5">
    <source>
        <dbReference type="ARBA" id="ARBA00023012"/>
    </source>
</evidence>
<keyword evidence="9" id="KW-1185">Reference proteome</keyword>
<evidence type="ECO:0000256" key="1">
    <source>
        <dbReference type="ARBA" id="ARBA00000085"/>
    </source>
</evidence>
<comment type="caution">
    <text evidence="8">The sequence shown here is derived from an EMBL/GenBank/DDBJ whole genome shotgun (WGS) entry which is preliminary data.</text>
</comment>
<dbReference type="EMBL" id="RSCL01000009">
    <property type="protein sequence ID" value="RUT05079.1"/>
    <property type="molecule type" value="Genomic_DNA"/>
</dbReference>
<dbReference type="OrthoDB" id="442998at2"/>
<dbReference type="AlphaFoldDB" id="A0A433VG72"/>
<comment type="catalytic activity">
    <reaction evidence="1">
        <text>ATP + protein L-histidine = ADP + protein N-phospho-L-histidine.</text>
        <dbReference type="EC" id="2.7.13.3"/>
    </reaction>
</comment>
<dbReference type="Gene3D" id="3.30.450.20">
    <property type="entry name" value="PAS domain"/>
    <property type="match status" value="1"/>
</dbReference>
<dbReference type="Proteomes" id="UP000271624">
    <property type="component" value="Unassembled WGS sequence"/>
</dbReference>
<evidence type="ECO:0000313" key="9">
    <source>
        <dbReference type="Proteomes" id="UP000271624"/>
    </source>
</evidence>
<dbReference type="Gene3D" id="3.30.565.10">
    <property type="entry name" value="Histidine kinase-like ATPase, C-terminal domain"/>
    <property type="match status" value="1"/>
</dbReference>
<protein>
    <recommendedName>
        <fullName evidence="2">histidine kinase</fullName>
        <ecNumber evidence="2">2.7.13.3</ecNumber>
    </recommendedName>
</protein>
<dbReference type="EC" id="2.7.13.3" evidence="2"/>
<dbReference type="GO" id="GO:0000155">
    <property type="term" value="F:phosphorelay sensor kinase activity"/>
    <property type="evidence" value="ECO:0007669"/>
    <property type="project" value="InterPro"/>
</dbReference>
<sequence>MDCIAKGTAITYEEYITVNNENIWGLTTLNPIRDNTGKIYRLVGTVTEITELKKTQSQLQAQATELEAALTQIASTQTKLIQTEKMLSLGQLVAGIAHEINNPTNFIFGNLDFAQEYTNNLFDLIKLYQKYYSKPIKIIQDKISAIELDFIMTDLPMILSSMQVGAERIIKIVSSLRTFAHMDEAEYKKVDIHIGLDSTLDLLDYRLKQQSKRAKIEVIKNYSKLPIIECYAGQLNQVFMNILLNAIDALDEAEIAHPKIIISTSLTKNNLISISITDNGNGICPNIQKKLFNLFFTTKPVGKGTGMGLPLSYKIITEKHNGILECISKPGAGATFIIKIPQSVKVRSC</sequence>
<organism evidence="8 9">
    <name type="scientific">Dulcicalothrix desertica PCC 7102</name>
    <dbReference type="NCBI Taxonomy" id="232991"/>
    <lineage>
        <taxon>Bacteria</taxon>
        <taxon>Bacillati</taxon>
        <taxon>Cyanobacteriota</taxon>
        <taxon>Cyanophyceae</taxon>
        <taxon>Nostocales</taxon>
        <taxon>Calotrichaceae</taxon>
        <taxon>Dulcicalothrix</taxon>
    </lineage>
</organism>
<dbReference type="InterPro" id="IPR003594">
    <property type="entry name" value="HATPase_dom"/>
</dbReference>
<dbReference type="PANTHER" id="PTHR43065">
    <property type="entry name" value="SENSOR HISTIDINE KINASE"/>
    <property type="match status" value="1"/>
</dbReference>
<keyword evidence="5" id="KW-0902">Two-component regulatory system</keyword>
<proteinExistence type="predicted"/>
<dbReference type="InterPro" id="IPR005467">
    <property type="entry name" value="His_kinase_dom"/>
</dbReference>
<dbReference type="SUPFAM" id="SSF47384">
    <property type="entry name" value="Homodimeric domain of signal transducing histidine kinase"/>
    <property type="match status" value="1"/>
</dbReference>
<evidence type="ECO:0000259" key="7">
    <source>
        <dbReference type="PROSITE" id="PS50113"/>
    </source>
</evidence>
<keyword evidence="3" id="KW-0597">Phosphoprotein</keyword>
<keyword evidence="4" id="KW-0808">Transferase</keyword>
<reference evidence="8" key="2">
    <citation type="journal article" date="2019" name="Genome Biol. Evol.">
        <title>Day and night: Metabolic profiles and evolutionary relationships of six axenic non-marine cyanobacteria.</title>
        <authorList>
            <person name="Will S.E."/>
            <person name="Henke P."/>
            <person name="Boedeker C."/>
            <person name="Huang S."/>
            <person name="Brinkmann H."/>
            <person name="Rohde M."/>
            <person name="Jarek M."/>
            <person name="Friedl T."/>
            <person name="Seufert S."/>
            <person name="Schumacher M."/>
            <person name="Overmann J."/>
            <person name="Neumann-Schaal M."/>
            <person name="Petersen J."/>
        </authorList>
    </citation>
    <scope>NUCLEOTIDE SEQUENCE [LARGE SCALE GENOMIC DNA]</scope>
    <source>
        <strain evidence="8">PCC 7102</strain>
    </source>
</reference>
<dbReference type="PROSITE" id="PS50113">
    <property type="entry name" value="PAC"/>
    <property type="match status" value="1"/>
</dbReference>
<dbReference type="InterPro" id="IPR003661">
    <property type="entry name" value="HisK_dim/P_dom"/>
</dbReference>
<dbReference type="Gene3D" id="1.10.287.130">
    <property type="match status" value="1"/>
</dbReference>
<reference evidence="8" key="1">
    <citation type="submission" date="2018-12" db="EMBL/GenBank/DDBJ databases">
        <authorList>
            <person name="Will S."/>
            <person name="Neumann-Schaal M."/>
            <person name="Henke P."/>
        </authorList>
    </citation>
    <scope>NUCLEOTIDE SEQUENCE</scope>
    <source>
        <strain evidence="8">PCC 7102</strain>
    </source>
</reference>
<accession>A0A433VG72</accession>
<dbReference type="PROSITE" id="PS50109">
    <property type="entry name" value="HIS_KIN"/>
    <property type="match status" value="1"/>
</dbReference>
<feature type="domain" description="Histidine kinase" evidence="6">
    <location>
        <begin position="95"/>
        <end position="344"/>
    </location>
</feature>
<dbReference type="Pfam" id="PF02518">
    <property type="entry name" value="HATPase_c"/>
    <property type="match status" value="1"/>
</dbReference>
<dbReference type="PANTHER" id="PTHR43065:SF50">
    <property type="entry name" value="HISTIDINE KINASE"/>
    <property type="match status" value="1"/>
</dbReference>
<dbReference type="RefSeq" id="WP_127082337.1">
    <property type="nucleotide sequence ID" value="NZ_VLKB01000009.1"/>
</dbReference>
<feature type="domain" description="PAC" evidence="7">
    <location>
        <begin position="6"/>
        <end position="61"/>
    </location>
</feature>
<keyword evidence="4" id="KW-0418">Kinase</keyword>
<dbReference type="SUPFAM" id="SSF55785">
    <property type="entry name" value="PYP-like sensor domain (PAS domain)"/>
    <property type="match status" value="1"/>
</dbReference>
<dbReference type="CDD" id="cd00082">
    <property type="entry name" value="HisKA"/>
    <property type="match status" value="1"/>
</dbReference>
<dbReference type="InterPro" id="IPR036097">
    <property type="entry name" value="HisK_dim/P_sf"/>
</dbReference>
<name>A0A433VG72_9CYAN</name>
<dbReference type="InterPro" id="IPR000700">
    <property type="entry name" value="PAS-assoc_C"/>
</dbReference>